<evidence type="ECO:0000313" key="1">
    <source>
        <dbReference type="EMBL" id="VAW45025.1"/>
    </source>
</evidence>
<organism evidence="1">
    <name type="scientific">hydrothermal vent metagenome</name>
    <dbReference type="NCBI Taxonomy" id="652676"/>
    <lineage>
        <taxon>unclassified sequences</taxon>
        <taxon>metagenomes</taxon>
        <taxon>ecological metagenomes</taxon>
    </lineage>
</organism>
<reference evidence="1" key="1">
    <citation type="submission" date="2018-06" db="EMBL/GenBank/DDBJ databases">
        <authorList>
            <person name="Zhirakovskaya E."/>
        </authorList>
    </citation>
    <scope>NUCLEOTIDE SEQUENCE</scope>
</reference>
<accession>A0A3B0VND0</accession>
<name>A0A3B0VND0_9ZZZZ</name>
<gene>
    <name evidence="1" type="ORF">MNBD_GAMMA03-1409</name>
</gene>
<proteinExistence type="predicted"/>
<dbReference type="EMBL" id="UOFC01000036">
    <property type="protein sequence ID" value="VAW45025.1"/>
    <property type="molecule type" value="Genomic_DNA"/>
</dbReference>
<protein>
    <submittedName>
        <fullName evidence="1">Uncharacterized protein</fullName>
    </submittedName>
</protein>
<dbReference type="AlphaFoldDB" id="A0A3B0VND0"/>
<sequence length="176" mass="20191">MFCIAFLLLFGTVVLPLDLSRDDFTFNTIKQNIGKSEHDLIIKDSDLNIYDVLMTDSGKIGYVQYEFTATIIYAKSLQKRTEIKYIITYEGSKVPQLQSALYFISINKNKNSKWEITDRGIKIILANKKLKKIVENLISNTLDKEEVMANESKCNNCSLPAYFIGSLYFLHIILIL</sequence>